<accession>A0AA87DQD4</accession>
<dbReference type="AlphaFoldDB" id="A0AA87DQD4"/>
<evidence type="ECO:0000313" key="1">
    <source>
        <dbReference type="EMBL" id="EGF86377.1"/>
    </source>
</evidence>
<gene>
    <name evidence="1" type="ORF">HMPREF0428_01680</name>
</gene>
<protein>
    <submittedName>
        <fullName evidence="1">Uncharacterized protein</fullName>
    </submittedName>
</protein>
<reference evidence="1 2" key="1">
    <citation type="submission" date="2011-03" db="EMBL/GenBank/DDBJ databases">
        <title>The Genome Sequence of Gemella haemolysans M341.</title>
        <authorList>
            <consortium name="The Broad Institute Genome Sequencing Platform"/>
            <consortium name="The Broad Institute Genome Sequencing Center for Infectious Disease"/>
            <person name="Earl A."/>
            <person name="Ward D."/>
            <person name="Feldgarden M."/>
            <person name="Gevers D."/>
            <person name="Sibley C.D."/>
            <person name="Field T.R."/>
            <person name="Grinwis M."/>
            <person name="Eshaghurshan C.S."/>
            <person name="Surette M.G."/>
            <person name="Young S.K."/>
            <person name="Zeng Q."/>
            <person name="Gargeya S."/>
            <person name="Fitzgerald M."/>
            <person name="Haas B."/>
            <person name="Abouelleil A."/>
            <person name="Alvarado L."/>
            <person name="Arachchi H.M."/>
            <person name="Berlin A."/>
            <person name="Brown A."/>
            <person name="Chapman S.B."/>
            <person name="Chen Z."/>
            <person name="Dunbar C."/>
            <person name="Freedman E."/>
            <person name="Gearin G."/>
            <person name="Gellesch M."/>
            <person name="Goldberg J."/>
            <person name="Griggs A."/>
            <person name="Gujja S."/>
            <person name="Heilman E.R."/>
            <person name="Heiman D."/>
            <person name="Howarth C."/>
            <person name="Larson L."/>
            <person name="Lui A."/>
            <person name="MacDonald P.J.P."/>
            <person name="Mehta T."/>
            <person name="Montmayeur A."/>
            <person name="Murphy C."/>
            <person name="Neiman D."/>
            <person name="Pearson M."/>
            <person name="Priest M."/>
            <person name="Roberts A."/>
            <person name="Saif S."/>
            <person name="Shea T."/>
            <person name="Shenoy N."/>
            <person name="Sisk P."/>
            <person name="Stolte C."/>
            <person name="Sykes S."/>
            <person name="White J."/>
            <person name="Yandava C."/>
            <person name="Wortman J."/>
            <person name="Nusbaum C."/>
            <person name="Birren B."/>
        </authorList>
    </citation>
    <scope>NUCLEOTIDE SEQUENCE [LARGE SCALE GENOMIC DNA]</scope>
    <source>
        <strain evidence="1 2">M341</strain>
    </source>
</reference>
<proteinExistence type="predicted"/>
<dbReference type="Proteomes" id="UP000004773">
    <property type="component" value="Unassembled WGS sequence"/>
</dbReference>
<sequence length="225" mass="26062">MNKNKVFNTIQEDIGQIEKQLNNRNGSGELWSNLETKYSILLPDIIKHIKVGGKIGTIGLEFDFRPELKKLKTALLTWISINEDELEMDGTYIHNKAKDSIHNIPRATEKELHNLIIESKIYISKEGYNQKKIGLEKIWDAFERLKTIKGIDKKVSINTIIAHITNGDKEISQMLDNEFRELTKIGNSYSIRHSEITQKKLPNSQFIEYLYFRMLSLISCILNLI</sequence>
<dbReference type="RefSeq" id="WP_003147839.1">
    <property type="nucleotide sequence ID" value="NZ_GL883585.1"/>
</dbReference>
<comment type="caution">
    <text evidence="1">The sequence shown here is derived from an EMBL/GenBank/DDBJ whole genome shotgun (WGS) entry which is preliminary data.</text>
</comment>
<name>A0AA87DQD4_9BACL</name>
<organism evidence="1 2">
    <name type="scientific">Gemella haemolysans M341</name>
    <dbReference type="NCBI Taxonomy" id="562981"/>
    <lineage>
        <taxon>Bacteria</taxon>
        <taxon>Bacillati</taxon>
        <taxon>Bacillota</taxon>
        <taxon>Bacilli</taxon>
        <taxon>Bacillales</taxon>
        <taxon>Gemellaceae</taxon>
        <taxon>Gemella</taxon>
    </lineage>
</organism>
<evidence type="ECO:0000313" key="2">
    <source>
        <dbReference type="Proteomes" id="UP000004773"/>
    </source>
</evidence>
<dbReference type="EMBL" id="ACRO01000042">
    <property type="protein sequence ID" value="EGF86377.1"/>
    <property type="molecule type" value="Genomic_DNA"/>
</dbReference>